<comment type="caution">
    <text evidence="2">The sequence shown here is derived from an EMBL/GenBank/DDBJ whole genome shotgun (WGS) entry which is preliminary data.</text>
</comment>
<dbReference type="InterPro" id="IPR018656">
    <property type="entry name" value="DUF2087"/>
</dbReference>
<dbReference type="Proteomes" id="UP001589862">
    <property type="component" value="Unassembled WGS sequence"/>
</dbReference>
<feature type="domain" description="DUF2087" evidence="1">
    <location>
        <begin position="95"/>
        <end position="164"/>
    </location>
</feature>
<protein>
    <submittedName>
        <fullName evidence="2">DUF2087 domain-containing protein</fullName>
    </submittedName>
</protein>
<name>A0ABV6PCB1_9MICC</name>
<organism evidence="2 3">
    <name type="scientific">Micrococcoides hystricis</name>
    <dbReference type="NCBI Taxonomy" id="1572761"/>
    <lineage>
        <taxon>Bacteria</taxon>
        <taxon>Bacillati</taxon>
        <taxon>Actinomycetota</taxon>
        <taxon>Actinomycetes</taxon>
        <taxon>Micrococcales</taxon>
        <taxon>Micrococcaceae</taxon>
        <taxon>Micrococcoides</taxon>
    </lineage>
</organism>
<evidence type="ECO:0000313" key="2">
    <source>
        <dbReference type="EMBL" id="MFC0582747.1"/>
    </source>
</evidence>
<accession>A0ABV6PCB1</accession>
<evidence type="ECO:0000313" key="3">
    <source>
        <dbReference type="Proteomes" id="UP001589862"/>
    </source>
</evidence>
<keyword evidence="3" id="KW-1185">Reference proteome</keyword>
<sequence>MADDFKAMYPVLAALAHPVCREVFAQVELGTFQMSEEDNPNVAKALSQLQRAKLIVLDKSGFSVNAGIFKELLNQDEAKKADGNETVVKFMREGRISQFPAKQNDREKLMRLVAAAVFSSGQHLTETQVDERLSRYHEDTAFMRRFMVDNMIVGRANDGSEYWLIEDNK</sequence>
<gene>
    <name evidence="2" type="ORF">ACFFFR_10225</name>
</gene>
<proteinExistence type="predicted"/>
<dbReference type="Pfam" id="PF09860">
    <property type="entry name" value="DUF2087"/>
    <property type="match status" value="1"/>
</dbReference>
<reference evidence="2 3" key="1">
    <citation type="submission" date="2024-09" db="EMBL/GenBank/DDBJ databases">
        <authorList>
            <person name="Sun Q."/>
            <person name="Mori K."/>
        </authorList>
    </citation>
    <scope>NUCLEOTIDE SEQUENCE [LARGE SCALE GENOMIC DNA]</scope>
    <source>
        <strain evidence="2 3">NCAIM B.02604</strain>
    </source>
</reference>
<dbReference type="EMBL" id="JBHLUB010000031">
    <property type="protein sequence ID" value="MFC0582747.1"/>
    <property type="molecule type" value="Genomic_DNA"/>
</dbReference>
<evidence type="ECO:0000259" key="1">
    <source>
        <dbReference type="Pfam" id="PF09860"/>
    </source>
</evidence>
<dbReference type="RefSeq" id="WP_377460139.1">
    <property type="nucleotide sequence ID" value="NZ_JBHLUB010000031.1"/>
</dbReference>